<dbReference type="InterPro" id="IPR057214">
    <property type="entry name" value="DUF7892"/>
</dbReference>
<feature type="compositionally biased region" description="Polar residues" evidence="1">
    <location>
        <begin position="251"/>
        <end position="260"/>
    </location>
</feature>
<dbReference type="AlphaFoldDB" id="A0A5C6GGP0"/>
<feature type="domain" description="DUF7892" evidence="2">
    <location>
        <begin position="702"/>
        <end position="851"/>
    </location>
</feature>
<protein>
    <recommendedName>
        <fullName evidence="2">DUF7892 domain-containing protein</fullName>
    </recommendedName>
</protein>
<evidence type="ECO:0000256" key="1">
    <source>
        <dbReference type="SAM" id="MobiDB-lite"/>
    </source>
</evidence>
<dbReference type="Proteomes" id="UP000317257">
    <property type="component" value="Unassembled WGS sequence"/>
</dbReference>
<proteinExistence type="predicted"/>
<reference evidence="4" key="1">
    <citation type="submission" date="2018-12" db="EMBL/GenBank/DDBJ databases">
        <title>The complete genome of Metarhizium rileyi, a key fungal pathogen of Lepidoptera.</title>
        <authorList>
            <person name="Binneck E."/>
            <person name="Lastra C.C.L."/>
            <person name="Sosa-Gomez D.R."/>
        </authorList>
    </citation>
    <scope>NUCLEOTIDE SEQUENCE [LARGE SCALE GENOMIC DNA]</scope>
    <source>
        <strain evidence="4">Cep018-CH2</strain>
    </source>
</reference>
<feature type="compositionally biased region" description="Basic and acidic residues" evidence="1">
    <location>
        <begin position="1074"/>
        <end position="1085"/>
    </location>
</feature>
<feature type="region of interest" description="Disordered" evidence="1">
    <location>
        <begin position="251"/>
        <end position="271"/>
    </location>
</feature>
<sequence>MDPLQPKHETFTDSARGPDHGATSEMCELEEFMGHSTHKPRIGTEPTTDRVHILNHGARKRKIAEILPVAELPNSKRVQQAGQDDQKKLDDTQHMCQSAVSRVPAEEIDLLLSSSIPSALLPGLPMVFLTQEDYVVPTSILASSSISSSQPRKVFFNDHIDNIKCAFEEAEKYGTAAAKEWIKGLGPQGQRTLADVARWERWHLAGGLEDMRRPDPIAFEQSVASSQVLGIGCSPDSSRLARSRLAKSSFGVKSSKTAGNSGHKESPSQHHGFQVSVLTDLSSQPSTKAESVGAASISDISISGHKPKLISKKAETLKAARWAEIGRRANSLQPPIPLNVLAHMPAFQAALRSTIPLDDNQWQALQPLFLTQLKEAEMKEEKSQSNIKSTARTIATTHPPGPPPGPLAGAKVTDADWNQAQGSLRGEISKFADEIIQKRWKGTLGQKLTKKNAPQFAADVLLYVRKKFYTQIAKHAKADKVGLVSEPPEGPWSQKLTLENMRWIFDVKIKPLINHFRKEVFLCNGCEGATKFYGFDGVVQHYASKHTNTLSLGNAVVHWRTEWPEIPIFKASTQHRTRPHTKTKNKTLDVYFSRLPGPPGSVAEPSDSKRGYCTPNSAMTMSTNHGADIQSASCHHSHFTSELSAEQAYTVHAPLLHELRTSPAESYAGNSYKMMGTLQNADDGRSSISSGRGNLTKALGRKGRLEHVATVANQTWQKLVRAKRLDNSVRVCAVVHFIAKSFQKKYSEPAPLKLLIDALKGHNSMAKLGSIAGLACKACKLDPCSPLQTKTYSLAKLSRHFDGSHSGNATPLVGKPLDWRVDMIWLPDVPTLMTLRTVIGNDKEVLDVVADTLPWAFEPIGHCHGAPGTNRSYDAAGSASGKGWQQPSAIARETFGCKSERTAAPRLELDGLEIIEQPGARPDWGGHDRIRGGFCTEQLQEHTTPPIAASGCITHPEYGAYPREDTYPAQTNLARGDRHNTTHWASSYEIAHSHTPRPTHYMSHGRSTAESYKLVEMRDPHGVYRITRPLRRREYRRDTLCDSRGQPYTLPHDAQHQHNYDNYSGGRSYASDGTPRRSGCEEYDPRFPAAGWKR</sequence>
<accession>A0A5C6GGP0</accession>
<evidence type="ECO:0000259" key="2">
    <source>
        <dbReference type="Pfam" id="PF25422"/>
    </source>
</evidence>
<feature type="region of interest" description="Disordered" evidence="1">
    <location>
        <begin position="1"/>
        <end position="26"/>
    </location>
</feature>
<dbReference type="EMBL" id="SBHS01000007">
    <property type="protein sequence ID" value="TWU75441.1"/>
    <property type="molecule type" value="Genomic_DNA"/>
</dbReference>
<gene>
    <name evidence="3" type="ORF">ED733_004388</name>
</gene>
<comment type="caution">
    <text evidence="3">The sequence shown here is derived from an EMBL/GenBank/DDBJ whole genome shotgun (WGS) entry which is preliminary data.</text>
</comment>
<evidence type="ECO:0000313" key="3">
    <source>
        <dbReference type="EMBL" id="TWU75441.1"/>
    </source>
</evidence>
<feature type="compositionally biased region" description="Basic and acidic residues" evidence="1">
    <location>
        <begin position="1"/>
        <end position="19"/>
    </location>
</feature>
<dbReference type="Pfam" id="PF25422">
    <property type="entry name" value="DUF7892"/>
    <property type="match status" value="1"/>
</dbReference>
<name>A0A5C6GGP0_METRR</name>
<evidence type="ECO:0000313" key="4">
    <source>
        <dbReference type="Proteomes" id="UP000317257"/>
    </source>
</evidence>
<feature type="region of interest" description="Disordered" evidence="1">
    <location>
        <begin position="1042"/>
        <end position="1094"/>
    </location>
</feature>
<organism evidence="3 4">
    <name type="scientific">Metarhizium rileyi (strain RCEF 4871)</name>
    <name type="common">Nomuraea rileyi</name>
    <dbReference type="NCBI Taxonomy" id="1649241"/>
    <lineage>
        <taxon>Eukaryota</taxon>
        <taxon>Fungi</taxon>
        <taxon>Dikarya</taxon>
        <taxon>Ascomycota</taxon>
        <taxon>Pezizomycotina</taxon>
        <taxon>Sordariomycetes</taxon>
        <taxon>Hypocreomycetidae</taxon>
        <taxon>Hypocreales</taxon>
        <taxon>Clavicipitaceae</taxon>
        <taxon>Metarhizium</taxon>
    </lineage>
</organism>